<evidence type="ECO:0000256" key="1">
    <source>
        <dbReference type="SAM" id="Coils"/>
    </source>
</evidence>
<evidence type="ECO:0000313" key="5">
    <source>
        <dbReference type="Proteomes" id="UP000249008"/>
    </source>
</evidence>
<dbReference type="Pfam" id="PF18991">
    <property type="entry name" value="DUF5724"/>
    <property type="match status" value="2"/>
</dbReference>
<evidence type="ECO:0000259" key="2">
    <source>
        <dbReference type="Pfam" id="PF13569"/>
    </source>
</evidence>
<dbReference type="Pfam" id="PF13569">
    <property type="entry name" value="DUF4132"/>
    <property type="match status" value="1"/>
</dbReference>
<protein>
    <recommendedName>
        <fullName evidence="6">DUF4132 domain-containing protein</fullName>
    </recommendedName>
</protein>
<dbReference type="EMBL" id="LS483487">
    <property type="protein sequence ID" value="SQJ00162.1"/>
    <property type="molecule type" value="Genomic_DNA"/>
</dbReference>
<dbReference type="RefSeq" id="WP_005978332.1">
    <property type="nucleotide sequence ID" value="NZ_CABKNW010000003.1"/>
</dbReference>
<reference evidence="4 5" key="1">
    <citation type="submission" date="2018-06" db="EMBL/GenBank/DDBJ databases">
        <authorList>
            <consortium name="Pathogen Informatics"/>
            <person name="Doyle S."/>
        </authorList>
    </citation>
    <scope>NUCLEOTIDE SEQUENCE [LARGE SCALE GENOMIC DNA]</scope>
    <source>
        <strain evidence="4 5">NCTC12112</strain>
    </source>
</reference>
<sequence length="1451" mass="171114">MDINKLHLELNKKLESKNDFFDFAKNLILEDNHTSLLDAIQCKFFKQLETLYGKEFIKILNQIWADTLNFTYETDPLKTSFRDKNNFELYFPIAINKLWNLLRLWNDDFNILNLAKSKNIPDNCIIEDILAYGINNRTEKLLPFLSAHIEKNNSYINPDIIRGIIKSSLNSLHLKLFELLLNENTDVELKKSILSNADCGHIEAFKTLISFILDKELYYSNEVVDSIYGWTGIKLIFLYTDEIKLFFTIINDVLIDKNKKNVIYSQGNESEYIFFSLWADGLRNLSAMKEKLLLLNTGKNNIEILNALHYLHLIGTEEEKIEATLFRMKKKINPLYAYYVIQNYVTSVTYPNSAKGFKYSIEEQKKMTTISANSFLKDANTLEKHFEVFYNLAIEMSQYLYSYEKPFCWSEYIKDPKEIFFKLFDIVVYDNFSEEKIDKLCDIVLYSVDEVILFFLINFVKGGRTERQKKFVLFLLKEGSSLLKERAVLAIKRSKKILAPEEKTAVINLFNSSIKTSHRLLIITHILGFEKDSMLEIVSEIILSKNNPLKKEATEIFLKRLRNDASFPFFFQEYKQKKENASMRKKKKEAISLEEETEEASEKEKIYLRKTVKRSGFGIYNSENPPFLFDPENTVTSEISSIKDFFNLNIKDFEFELNRFTSYHFLKDFSLSNLLEINFALTFEKFFDLENKVNNRTHSTFSLSISNSFNIEKMKKISILARKENNTPQKILEKIQKKYYVKFNAKEVFNVKMDLINCFFKTLSDRECLNIKIINFMKALFSLISDKELGSTNMFRTFFSTYYVFYYKSNFYEFNKLNILHYIKAFNMGLISSDEVYKELLERENCFKHLSDFLNLSYDEKKKYPFDSKAESKIVSAIVRLERNRKSHFKKSELTHLVPALKKVEGVSLLFSILETMEYNKIEIVADFSLKFLTKKETLNYLLSISQPARNDTVADIKELTFLLDNPYSLKKALLFTAVHILKWRKILSLYLNYKYLDEVYWFFKAHLNYEKNFKNRMTLLKYTSIKPEEFEKGRFDIKWFRKLHDSVGELEFEQIYGSFKTNLIKSEISEKFTASLSGIFNFKDIDSLEKEIENKNKKAMLCYSLLPYGKLLDKSIEDIYDTIRYRARTDDSITKSQLEITNVALNNFLDNIGFSSRVFLELSLDKEHQPLLRNFLKNDHITAAYIDFIPPDKFVLKKYDTEKPNSYQREKYIMKAYEAVRNYNILIKDLIEHLKFCMNTRSEMLHTEISLASKNPLTSLIIKNIIFDIDGEHFGFPKGDFFITLEGKSISVGKSNKIKIAHPLEMPADTIKKFRNYFKKNNIIQEFKQLEMETYLLKNKESYKKEIIHFLDKYLCYNILYELLIDHRWEKIDENVFLKAYLQDNLAVKLEIQYENTAAPNSKKTVSIDSVTFFDIQNNIIESFSKIPIRILSDILYDLNHIFSHADNQN</sequence>
<proteinExistence type="predicted"/>
<feature type="domain" description="DUF5724" evidence="3">
    <location>
        <begin position="13"/>
        <end position="660"/>
    </location>
</feature>
<dbReference type="KEGG" id="ful:C4N20_09820"/>
<feature type="domain" description="DUF5724" evidence="3">
    <location>
        <begin position="668"/>
        <end position="1117"/>
    </location>
</feature>
<dbReference type="GeneID" id="78455108"/>
<dbReference type="Proteomes" id="UP000249008">
    <property type="component" value="Chromosome 1"/>
</dbReference>
<organism evidence="4 5">
    <name type="scientific">Fusobacterium ulcerans</name>
    <dbReference type="NCBI Taxonomy" id="861"/>
    <lineage>
        <taxon>Bacteria</taxon>
        <taxon>Fusobacteriati</taxon>
        <taxon>Fusobacteriota</taxon>
        <taxon>Fusobacteriia</taxon>
        <taxon>Fusobacteriales</taxon>
        <taxon>Fusobacteriaceae</taxon>
        <taxon>Fusobacterium</taxon>
    </lineage>
</organism>
<name>A0AAX2J8B5_9FUSO</name>
<feature type="domain" description="DUF4132" evidence="2">
    <location>
        <begin position="1226"/>
        <end position="1370"/>
    </location>
</feature>
<evidence type="ECO:0000313" key="4">
    <source>
        <dbReference type="EMBL" id="SQJ00162.1"/>
    </source>
</evidence>
<dbReference type="InterPro" id="IPR025406">
    <property type="entry name" value="DUF4132"/>
</dbReference>
<feature type="coiled-coil region" evidence="1">
    <location>
        <begin position="571"/>
        <end position="603"/>
    </location>
</feature>
<keyword evidence="1" id="KW-0175">Coiled coil</keyword>
<gene>
    <name evidence="4" type="ORF">NCTC12112_00517</name>
</gene>
<evidence type="ECO:0008006" key="6">
    <source>
        <dbReference type="Google" id="ProtNLM"/>
    </source>
</evidence>
<dbReference type="InterPro" id="IPR043782">
    <property type="entry name" value="DUF5724"/>
</dbReference>
<evidence type="ECO:0000259" key="3">
    <source>
        <dbReference type="Pfam" id="PF18991"/>
    </source>
</evidence>
<accession>A0AAX2J8B5</accession>